<evidence type="ECO:0000313" key="3">
    <source>
        <dbReference type="EMBL" id="SDR88090.1"/>
    </source>
</evidence>
<protein>
    <submittedName>
        <fullName evidence="3">Transposase</fullName>
    </submittedName>
</protein>
<dbReference type="Proteomes" id="UP000183126">
    <property type="component" value="Chromosome I"/>
</dbReference>
<feature type="domain" description="Transposase IS204/IS1001/IS1096/IS1165 DDE" evidence="1">
    <location>
        <begin position="192"/>
        <end position="433"/>
    </location>
</feature>
<dbReference type="PANTHER" id="PTHR33498">
    <property type="entry name" value="TRANSPOSASE FOR INSERTION SEQUENCE ELEMENT IS1557"/>
    <property type="match status" value="1"/>
</dbReference>
<dbReference type="Pfam" id="PF13542">
    <property type="entry name" value="HTH_Tnp_ISL3"/>
    <property type="match status" value="1"/>
</dbReference>
<dbReference type="Pfam" id="PF01610">
    <property type="entry name" value="DDE_Tnp_ISL3"/>
    <property type="match status" value="1"/>
</dbReference>
<dbReference type="InterPro" id="IPR002560">
    <property type="entry name" value="Transposase_DDE"/>
</dbReference>
<sequence length="441" mass="51004">MKWQGLFIGSSRNPGKHRNKNADLIDDVRASKHIYQTGVLMHDINTFLPFWEGFSVVNIKPDGDGLQIDLTPHTTRFPSCGGCQKTCSTTHEYCERVIRDLPILGRAVRLSVLLRRVGCRDCGKRMEAVSWLDRYARMTRRLAETVIQACERLPTLHVAQMFGLHWDTVRLLERRALQTTLSALPKAQPRRLVMDEFALFKGHRYASVVLDADTRRVLWIGEGRSRAAVRPFFEELGPEGCARIEAVAMDMNTAFDLEVRQHCPKARVVYDLFHVVAKYGREVIDRVRVDEANRLRHDKPARKVIKQARWLLLRNPQNLKTPEQQVRLEDLLAANQALMTVYLMKAELKTLWTPSTALGWRSAWKQWLRHAHESAIPALILFAKRLKGYWRGIVSRVRWPMHTGQLEGINNRIKVIKRMAYGYRDSEFFFMKIKSVFPGNP</sequence>
<dbReference type="InterPro" id="IPR032877">
    <property type="entry name" value="Transposase_HTH"/>
</dbReference>
<proteinExistence type="predicted"/>
<dbReference type="EMBL" id="LT629760">
    <property type="protein sequence ID" value="SDR88090.1"/>
    <property type="molecule type" value="Genomic_DNA"/>
</dbReference>
<feature type="domain" description="Transposase IS204/IS1001/IS1096/IS1165 helix-turn-helix" evidence="2">
    <location>
        <begin position="127"/>
        <end position="170"/>
    </location>
</feature>
<reference evidence="3 4" key="1">
    <citation type="submission" date="2016-10" db="EMBL/GenBank/DDBJ databases">
        <authorList>
            <person name="Varghese N."/>
            <person name="Submissions S."/>
        </authorList>
    </citation>
    <scope>NUCLEOTIDE SEQUENCE [LARGE SCALE GENOMIC DNA]</scope>
    <source>
        <strain evidence="3 4">BS3111</strain>
    </source>
</reference>
<gene>
    <name evidence="3" type="ORF">SAMN04490205_0734</name>
</gene>
<accession>A0ABY0U0U0</accession>
<dbReference type="PANTHER" id="PTHR33498:SF1">
    <property type="entry name" value="TRANSPOSASE FOR INSERTION SEQUENCE ELEMENT IS1557"/>
    <property type="match status" value="1"/>
</dbReference>
<evidence type="ECO:0000313" key="4">
    <source>
        <dbReference type="Proteomes" id="UP000183126"/>
    </source>
</evidence>
<evidence type="ECO:0000259" key="2">
    <source>
        <dbReference type="Pfam" id="PF13542"/>
    </source>
</evidence>
<name>A0ABY0U0U0_9PSED</name>
<keyword evidence="4" id="KW-1185">Reference proteome</keyword>
<evidence type="ECO:0000259" key="1">
    <source>
        <dbReference type="Pfam" id="PF01610"/>
    </source>
</evidence>
<dbReference type="InterPro" id="IPR047951">
    <property type="entry name" value="Transpos_ISL3"/>
</dbReference>
<organism evidence="3 4">
    <name type="scientific">Pseudomonas trivialis</name>
    <dbReference type="NCBI Taxonomy" id="200450"/>
    <lineage>
        <taxon>Bacteria</taxon>
        <taxon>Pseudomonadati</taxon>
        <taxon>Pseudomonadota</taxon>
        <taxon>Gammaproteobacteria</taxon>
        <taxon>Pseudomonadales</taxon>
        <taxon>Pseudomonadaceae</taxon>
        <taxon>Pseudomonas</taxon>
    </lineage>
</organism>
<dbReference type="NCBIfam" id="NF033550">
    <property type="entry name" value="transpos_ISL3"/>
    <property type="match status" value="1"/>
</dbReference>